<gene>
    <name evidence="12" type="ORF">SAMN05661010_01272</name>
</gene>
<dbReference type="EMBL" id="FNGI01000002">
    <property type="protein sequence ID" value="SDL26791.1"/>
    <property type="molecule type" value="Genomic_DNA"/>
</dbReference>
<dbReference type="GO" id="GO:0046872">
    <property type="term" value="F:metal ion binding"/>
    <property type="evidence" value="ECO:0007669"/>
    <property type="project" value="UniProtKB-KW"/>
</dbReference>
<dbReference type="Pfam" id="PF07992">
    <property type="entry name" value="Pyr_redox_2"/>
    <property type="match status" value="1"/>
</dbReference>
<sequence length="683" mass="73874">MSASRDPLLQPFNLRHLTLKNRIVSAAHEPAYSEDGLPKARYRLYHEAKARGGMAMTMIGGSAVVAPDSPPAFGNLLLYKDEIVPWLAELADSVHQHDCAVMCQVTHLGRRTRYNAGDWLPVVAASGLREPAHRAFPKIAEEHDLERIAKAYADGAARCQAAGLDGIEIEAYGHFLDGFLSPWTNRRDDDWGGELANRLRFPLMVIDAVRASVGPEFLVGIRLVVDELLPHGLGRDEGLEVCRLLEQGGAIDFLNVIRGHIDSDTGLAEVIPNMGAASAPHLAFVGEVKRATGLPVLHASRINDVATARYAIREGLLDLVGMVRAHMAEPNIAALIEAGDEERIRPCVGAGYCIDGIYENGAAYCIHNPATGREASLPHVIARDVDAPRHVVVVGAGPAGLEAARASAERGHRVTLLEANDVAGGQVRLASLLERRREMLGITEWRLAECQRLGVTLRFNCYAEADDVLALAPDVVILATGGLPQVHPELQAGEALVQSSWDALVDPVRAGERVLVYDDHGGFPGLSAAEHLACRGAHVTLATPERTLGIEVGGTNFPAFLGAFDRHDVAIRLNRTLTRVERTPEGLASTLTSAYCRDTLETLNVDRVIVEHGTAPLDELYHDLKPQSRNLGELDIDAFIAITPQRLTRNEAGNFQLFRIGDAVASRNVHAAVYDGLRLALGL</sequence>
<comment type="cofactor">
    <cofactor evidence="2">
        <name>[4Fe-4S] cluster</name>
        <dbReference type="ChEBI" id="CHEBI:49883"/>
    </cofactor>
</comment>
<dbReference type="Gene3D" id="3.40.50.720">
    <property type="entry name" value="NAD(P)-binding Rossmann-like Domain"/>
    <property type="match status" value="1"/>
</dbReference>
<evidence type="ECO:0000256" key="9">
    <source>
        <dbReference type="ARBA" id="ARBA00023014"/>
    </source>
</evidence>
<dbReference type="PANTHER" id="PTHR42917">
    <property type="entry name" value="2,4-DIENOYL-COA REDUCTASE"/>
    <property type="match status" value="1"/>
</dbReference>
<evidence type="ECO:0000256" key="5">
    <source>
        <dbReference type="ARBA" id="ARBA00022643"/>
    </source>
</evidence>
<comment type="similarity">
    <text evidence="3">In the N-terminal section; belongs to the NADH:flavin oxidoreductase/NADH oxidase family.</text>
</comment>
<evidence type="ECO:0000256" key="3">
    <source>
        <dbReference type="ARBA" id="ARBA00011048"/>
    </source>
</evidence>
<feature type="domain" description="NADH:flavin oxidoreductase/NADH oxidase N-terminal" evidence="10">
    <location>
        <begin position="8"/>
        <end position="339"/>
    </location>
</feature>
<evidence type="ECO:0000259" key="10">
    <source>
        <dbReference type="Pfam" id="PF00724"/>
    </source>
</evidence>
<evidence type="ECO:0000256" key="8">
    <source>
        <dbReference type="ARBA" id="ARBA00023004"/>
    </source>
</evidence>
<evidence type="ECO:0000256" key="4">
    <source>
        <dbReference type="ARBA" id="ARBA00022630"/>
    </source>
</evidence>
<keyword evidence="7" id="KW-0560">Oxidoreductase</keyword>
<accession>A0A1G9INT2</accession>
<dbReference type="InterPro" id="IPR051793">
    <property type="entry name" value="NADH:flavin_oxidoreductase"/>
</dbReference>
<evidence type="ECO:0000256" key="6">
    <source>
        <dbReference type="ARBA" id="ARBA00022723"/>
    </source>
</evidence>
<evidence type="ECO:0000259" key="11">
    <source>
        <dbReference type="Pfam" id="PF07992"/>
    </source>
</evidence>
<dbReference type="SUPFAM" id="SSF51395">
    <property type="entry name" value="FMN-linked oxidoreductases"/>
    <property type="match status" value="1"/>
</dbReference>
<dbReference type="PRINTS" id="PR00411">
    <property type="entry name" value="PNDRDTASEI"/>
</dbReference>
<dbReference type="GO" id="GO:0010181">
    <property type="term" value="F:FMN binding"/>
    <property type="evidence" value="ECO:0007669"/>
    <property type="project" value="InterPro"/>
</dbReference>
<evidence type="ECO:0000313" key="12">
    <source>
        <dbReference type="EMBL" id="SDL26791.1"/>
    </source>
</evidence>
<dbReference type="GO" id="GO:0051536">
    <property type="term" value="F:iron-sulfur cluster binding"/>
    <property type="evidence" value="ECO:0007669"/>
    <property type="project" value="UniProtKB-KW"/>
</dbReference>
<dbReference type="InterPro" id="IPR036188">
    <property type="entry name" value="FAD/NAD-bd_sf"/>
</dbReference>
<dbReference type="InterPro" id="IPR023753">
    <property type="entry name" value="FAD/NAD-binding_dom"/>
</dbReference>
<keyword evidence="5" id="KW-0288">FMN</keyword>
<dbReference type="Gene3D" id="3.20.20.70">
    <property type="entry name" value="Aldolase class I"/>
    <property type="match status" value="1"/>
</dbReference>
<evidence type="ECO:0000256" key="7">
    <source>
        <dbReference type="ARBA" id="ARBA00023002"/>
    </source>
</evidence>
<keyword evidence="9" id="KW-0411">Iron-sulfur</keyword>
<dbReference type="Pfam" id="PF00724">
    <property type="entry name" value="Oxidored_FMN"/>
    <property type="match status" value="1"/>
</dbReference>
<keyword evidence="6" id="KW-0479">Metal-binding</keyword>
<dbReference type="PANTHER" id="PTHR42917:SF2">
    <property type="entry name" value="2,4-DIENOYL-COA REDUCTASE [(2E)-ENOYL-COA-PRODUCING]"/>
    <property type="match status" value="1"/>
</dbReference>
<dbReference type="SUPFAM" id="SSF51905">
    <property type="entry name" value="FAD/NAD(P)-binding domain"/>
    <property type="match status" value="1"/>
</dbReference>
<dbReference type="AlphaFoldDB" id="A0A1G9INT2"/>
<dbReference type="InterPro" id="IPR001155">
    <property type="entry name" value="OxRdtase_FMN_N"/>
</dbReference>
<reference evidence="12 13" key="1">
    <citation type="submission" date="2016-10" db="EMBL/GenBank/DDBJ databases">
        <authorList>
            <person name="de Groot N.N."/>
        </authorList>
    </citation>
    <scope>NUCLEOTIDE SEQUENCE [LARGE SCALE GENOMIC DNA]</scope>
    <source>
        <strain evidence="12 13">DSM 14789</strain>
    </source>
</reference>
<name>A0A1G9INT2_9GAMM</name>
<dbReference type="Proteomes" id="UP000198654">
    <property type="component" value="Unassembled WGS sequence"/>
</dbReference>
<dbReference type="GO" id="GO:0008670">
    <property type="term" value="F:2,4-dienoyl-CoA reductase (NADPH) activity"/>
    <property type="evidence" value="ECO:0007669"/>
    <property type="project" value="TreeGrafter"/>
</dbReference>
<keyword evidence="13" id="KW-1185">Reference proteome</keyword>
<evidence type="ECO:0000313" key="13">
    <source>
        <dbReference type="Proteomes" id="UP000198654"/>
    </source>
</evidence>
<organism evidence="12 13">
    <name type="scientific">Modicisalibacter muralis</name>
    <dbReference type="NCBI Taxonomy" id="119000"/>
    <lineage>
        <taxon>Bacteria</taxon>
        <taxon>Pseudomonadati</taxon>
        <taxon>Pseudomonadota</taxon>
        <taxon>Gammaproteobacteria</taxon>
        <taxon>Oceanospirillales</taxon>
        <taxon>Halomonadaceae</taxon>
        <taxon>Modicisalibacter</taxon>
    </lineage>
</organism>
<dbReference type="RefSeq" id="WP_089726635.1">
    <property type="nucleotide sequence ID" value="NZ_FNGI01000002.1"/>
</dbReference>
<feature type="domain" description="FAD/NAD(P)-binding" evidence="11">
    <location>
        <begin position="390"/>
        <end position="673"/>
    </location>
</feature>
<dbReference type="STRING" id="119000.SAMN05661010_01272"/>
<protein>
    <submittedName>
        <fullName evidence="12">2,4-dienoyl-CoA reductase</fullName>
    </submittedName>
</protein>
<comment type="cofactor">
    <cofactor evidence="1">
        <name>FMN</name>
        <dbReference type="ChEBI" id="CHEBI:58210"/>
    </cofactor>
</comment>
<dbReference type="PRINTS" id="PR00368">
    <property type="entry name" value="FADPNR"/>
</dbReference>
<dbReference type="InterPro" id="IPR013785">
    <property type="entry name" value="Aldolase_TIM"/>
</dbReference>
<dbReference type="Gene3D" id="3.50.50.60">
    <property type="entry name" value="FAD/NAD(P)-binding domain"/>
    <property type="match status" value="1"/>
</dbReference>
<keyword evidence="4" id="KW-0285">Flavoprotein</keyword>
<dbReference type="OrthoDB" id="8523426at2"/>
<dbReference type="GO" id="GO:0033543">
    <property type="term" value="P:fatty acid beta-oxidation, unsaturated, even number, reductase/isomerase pathway"/>
    <property type="evidence" value="ECO:0007669"/>
    <property type="project" value="TreeGrafter"/>
</dbReference>
<evidence type="ECO:0000256" key="1">
    <source>
        <dbReference type="ARBA" id="ARBA00001917"/>
    </source>
</evidence>
<proteinExistence type="inferred from homology"/>
<evidence type="ECO:0000256" key="2">
    <source>
        <dbReference type="ARBA" id="ARBA00001966"/>
    </source>
</evidence>
<keyword evidence="8" id="KW-0408">Iron</keyword>
<dbReference type="CDD" id="cd04734">
    <property type="entry name" value="OYE_like_3_FMN"/>
    <property type="match status" value="1"/>
</dbReference>